<keyword evidence="6" id="KW-0472">Membrane</keyword>
<dbReference type="PANTHER" id="PTHR13605:SF4">
    <property type="entry name" value="ER MEMBRANE PROTEIN COMPLEX SUBUNIT 7"/>
    <property type="match status" value="1"/>
</dbReference>
<dbReference type="InterPro" id="IPR019008">
    <property type="entry name" value="Beta_sandwich_EMC7"/>
</dbReference>
<dbReference type="GeneID" id="27689505"/>
<sequence length="183" mass="20312">MADVHLLGPNVKVWINGGQLVAYVEEDGSFTLPDVPEGTHLLEVASHLYHFDKIRLDVSPTAVMASITYSGMGWSKLGPLVLTPLALSPRGKYDFFVPREGFNPMSLLSNPMILMSGFSLLMFFALPKLMSNMPEEAVQQMQERQQQPPAMQMPDVSQSLANWFAPQQQQPKSGQAARGQKKH</sequence>
<name>A0A0L0HCI9_SPIPD</name>
<evidence type="ECO:0000256" key="2">
    <source>
        <dbReference type="ARBA" id="ARBA00008880"/>
    </source>
</evidence>
<dbReference type="SUPFAM" id="SSF49452">
    <property type="entry name" value="Starch-binding domain-like"/>
    <property type="match status" value="1"/>
</dbReference>
<dbReference type="OMA" id="EMENMQM"/>
<dbReference type="RefSeq" id="XP_016606518.1">
    <property type="nucleotide sequence ID" value="XM_016754382.1"/>
</dbReference>
<dbReference type="AlphaFoldDB" id="A0A0L0HCI9"/>
<evidence type="ECO:0000256" key="1">
    <source>
        <dbReference type="ARBA" id="ARBA00004167"/>
    </source>
</evidence>
<dbReference type="STRING" id="645134.A0A0L0HCI9"/>
<dbReference type="VEuPathDB" id="FungiDB:SPPG_06179"/>
<dbReference type="GO" id="GO:0072546">
    <property type="term" value="C:EMC complex"/>
    <property type="evidence" value="ECO:0007669"/>
    <property type="project" value="TreeGrafter"/>
</dbReference>
<gene>
    <name evidence="9" type="ORF">SPPG_06179</name>
</gene>
<feature type="compositionally biased region" description="Polar residues" evidence="7">
    <location>
        <begin position="155"/>
        <end position="173"/>
    </location>
</feature>
<feature type="compositionally biased region" description="Low complexity" evidence="7">
    <location>
        <begin position="136"/>
        <end position="154"/>
    </location>
</feature>
<dbReference type="EMBL" id="KQ257460">
    <property type="protein sequence ID" value="KNC98478.1"/>
    <property type="molecule type" value="Genomic_DNA"/>
</dbReference>
<protein>
    <recommendedName>
        <fullName evidence="8">ER membrane protein complex subunit 7 beta-sandwich domain-containing protein</fullName>
    </recommendedName>
</protein>
<dbReference type="InterPro" id="IPR013784">
    <property type="entry name" value="Carb-bd-like_fold"/>
</dbReference>
<dbReference type="GO" id="GO:0030246">
    <property type="term" value="F:carbohydrate binding"/>
    <property type="evidence" value="ECO:0007669"/>
    <property type="project" value="InterPro"/>
</dbReference>
<dbReference type="FunCoup" id="A0A0L0HCI9">
    <property type="interactions" value="61"/>
</dbReference>
<feature type="region of interest" description="Disordered" evidence="7">
    <location>
        <begin position="136"/>
        <end position="183"/>
    </location>
</feature>
<evidence type="ECO:0000256" key="4">
    <source>
        <dbReference type="ARBA" id="ARBA00022729"/>
    </source>
</evidence>
<feature type="domain" description="ER membrane protein complex subunit 7 beta-sandwich" evidence="8">
    <location>
        <begin position="7"/>
        <end position="115"/>
    </location>
</feature>
<reference evidence="9 10" key="1">
    <citation type="submission" date="2009-08" db="EMBL/GenBank/DDBJ databases">
        <title>The Genome Sequence of Spizellomyces punctatus strain DAOM BR117.</title>
        <authorList>
            <consortium name="The Broad Institute Genome Sequencing Platform"/>
            <person name="Russ C."/>
            <person name="Cuomo C."/>
            <person name="Shea T."/>
            <person name="Young S.K."/>
            <person name="Zeng Q."/>
            <person name="Koehrsen M."/>
            <person name="Haas B."/>
            <person name="Borodovsky M."/>
            <person name="Guigo R."/>
            <person name="Alvarado L."/>
            <person name="Berlin A."/>
            <person name="Bochicchio J."/>
            <person name="Borenstein D."/>
            <person name="Chapman S."/>
            <person name="Chen Z."/>
            <person name="Engels R."/>
            <person name="Freedman E."/>
            <person name="Gellesch M."/>
            <person name="Goldberg J."/>
            <person name="Griggs A."/>
            <person name="Gujja S."/>
            <person name="Heiman D."/>
            <person name="Hepburn T."/>
            <person name="Howarth C."/>
            <person name="Jen D."/>
            <person name="Larson L."/>
            <person name="Lewis B."/>
            <person name="Mehta T."/>
            <person name="Park D."/>
            <person name="Pearson M."/>
            <person name="Roberts A."/>
            <person name="Saif S."/>
            <person name="Shenoy N."/>
            <person name="Sisk P."/>
            <person name="Stolte C."/>
            <person name="Sykes S."/>
            <person name="Thomson T."/>
            <person name="Walk T."/>
            <person name="White J."/>
            <person name="Yandava C."/>
            <person name="Burger G."/>
            <person name="Gray M.W."/>
            <person name="Holland P.W.H."/>
            <person name="King N."/>
            <person name="Lang F.B.F."/>
            <person name="Roger A.J."/>
            <person name="Ruiz-Trillo I."/>
            <person name="Lander E."/>
            <person name="Nusbaum C."/>
        </authorList>
    </citation>
    <scope>NUCLEOTIDE SEQUENCE [LARGE SCALE GENOMIC DNA]</scope>
    <source>
        <strain evidence="9 10">DAOM BR117</strain>
    </source>
</reference>
<proteinExistence type="inferred from homology"/>
<evidence type="ECO:0000256" key="3">
    <source>
        <dbReference type="ARBA" id="ARBA00022692"/>
    </source>
</evidence>
<comment type="subcellular location">
    <subcellularLocation>
        <location evidence="1">Membrane</location>
        <topology evidence="1">Single-pass membrane protein</topology>
    </subcellularLocation>
</comment>
<accession>A0A0L0HCI9</accession>
<evidence type="ECO:0000259" key="8">
    <source>
        <dbReference type="Pfam" id="PF09430"/>
    </source>
</evidence>
<dbReference type="Pfam" id="PF09430">
    <property type="entry name" value="EMC7_beta-sandw"/>
    <property type="match status" value="1"/>
</dbReference>
<dbReference type="Proteomes" id="UP000053201">
    <property type="component" value="Unassembled WGS sequence"/>
</dbReference>
<keyword evidence="3" id="KW-0812">Transmembrane</keyword>
<dbReference type="InParanoid" id="A0A0L0HCI9"/>
<organism evidence="9 10">
    <name type="scientific">Spizellomyces punctatus (strain DAOM BR117)</name>
    <dbReference type="NCBI Taxonomy" id="645134"/>
    <lineage>
        <taxon>Eukaryota</taxon>
        <taxon>Fungi</taxon>
        <taxon>Fungi incertae sedis</taxon>
        <taxon>Chytridiomycota</taxon>
        <taxon>Chytridiomycota incertae sedis</taxon>
        <taxon>Chytridiomycetes</taxon>
        <taxon>Spizellomycetales</taxon>
        <taxon>Spizellomycetaceae</taxon>
        <taxon>Spizellomyces</taxon>
    </lineage>
</organism>
<dbReference type="OrthoDB" id="27095at2759"/>
<evidence type="ECO:0000313" key="9">
    <source>
        <dbReference type="EMBL" id="KNC98478.1"/>
    </source>
</evidence>
<evidence type="ECO:0000256" key="5">
    <source>
        <dbReference type="ARBA" id="ARBA00022989"/>
    </source>
</evidence>
<keyword evidence="5" id="KW-1133">Transmembrane helix</keyword>
<evidence type="ECO:0000256" key="6">
    <source>
        <dbReference type="ARBA" id="ARBA00023136"/>
    </source>
</evidence>
<keyword evidence="10" id="KW-1185">Reference proteome</keyword>
<dbReference type="PANTHER" id="PTHR13605">
    <property type="entry name" value="ER MEMBRANE PROTEIN COMPLEX SUBUNIT 7"/>
    <property type="match status" value="1"/>
</dbReference>
<dbReference type="InterPro" id="IPR039163">
    <property type="entry name" value="EMC7"/>
</dbReference>
<dbReference type="eggNOG" id="KOG3306">
    <property type="taxonomic scope" value="Eukaryota"/>
</dbReference>
<comment type="similarity">
    <text evidence="2">Belongs to the EMC7 family.</text>
</comment>
<keyword evidence="4" id="KW-0732">Signal</keyword>
<evidence type="ECO:0000313" key="10">
    <source>
        <dbReference type="Proteomes" id="UP000053201"/>
    </source>
</evidence>
<evidence type="ECO:0000256" key="7">
    <source>
        <dbReference type="SAM" id="MobiDB-lite"/>
    </source>
</evidence>